<evidence type="ECO:0000256" key="8">
    <source>
        <dbReference type="ARBA" id="ARBA00022692"/>
    </source>
</evidence>
<dbReference type="NCBIfam" id="NF003652">
    <property type="entry name" value="PRK05286.2-5"/>
    <property type="match status" value="1"/>
</dbReference>
<protein>
    <recommendedName>
        <fullName evidence="5 16">Dihydroorotate dehydrogenase (quinone), mitochondrial</fullName>
        <shortName evidence="16">DHOdehase</shortName>
        <ecNumber evidence="4 16">1.3.5.2</ecNumber>
    </recommendedName>
</protein>
<organism evidence="18 19">
    <name type="scientific">Panagrolaimus davidi</name>
    <dbReference type="NCBI Taxonomy" id="227884"/>
    <lineage>
        <taxon>Eukaryota</taxon>
        <taxon>Metazoa</taxon>
        <taxon>Ecdysozoa</taxon>
        <taxon>Nematoda</taxon>
        <taxon>Chromadorea</taxon>
        <taxon>Rhabditida</taxon>
        <taxon>Tylenchina</taxon>
        <taxon>Panagrolaimomorpha</taxon>
        <taxon>Panagrolaimoidea</taxon>
        <taxon>Panagrolaimidae</taxon>
        <taxon>Panagrolaimus</taxon>
    </lineage>
</organism>
<evidence type="ECO:0000259" key="17">
    <source>
        <dbReference type="Pfam" id="PF01180"/>
    </source>
</evidence>
<evidence type="ECO:0000256" key="3">
    <source>
        <dbReference type="ARBA" id="ARBA00005359"/>
    </source>
</evidence>
<keyword evidence="11" id="KW-1133">Transmembrane helix</keyword>
<dbReference type="GO" id="GO:0006207">
    <property type="term" value="P:'de novo' pyrimidine nucleobase biosynthetic process"/>
    <property type="evidence" value="ECO:0007669"/>
    <property type="project" value="InterPro"/>
</dbReference>
<dbReference type="AlphaFoldDB" id="A0A914QG97"/>
<keyword evidence="9 16" id="KW-0999">Mitochondrion inner membrane</keyword>
<evidence type="ECO:0000256" key="11">
    <source>
        <dbReference type="ARBA" id="ARBA00022989"/>
    </source>
</evidence>
<dbReference type="NCBIfam" id="NF003645">
    <property type="entry name" value="PRK05286.1-2"/>
    <property type="match status" value="1"/>
</dbReference>
<dbReference type="Proteomes" id="UP000887578">
    <property type="component" value="Unplaced"/>
</dbReference>
<dbReference type="PANTHER" id="PTHR48109:SF4">
    <property type="entry name" value="DIHYDROOROTATE DEHYDROGENASE (QUINONE), MITOCHONDRIAL"/>
    <property type="match status" value="1"/>
</dbReference>
<evidence type="ECO:0000256" key="7">
    <source>
        <dbReference type="ARBA" id="ARBA00022643"/>
    </source>
</evidence>
<evidence type="ECO:0000313" key="18">
    <source>
        <dbReference type="Proteomes" id="UP000887578"/>
    </source>
</evidence>
<name>A0A914QG97_9BILA</name>
<dbReference type="InterPro" id="IPR001295">
    <property type="entry name" value="Dihydroorotate_DH_CS"/>
</dbReference>
<evidence type="ECO:0000256" key="14">
    <source>
        <dbReference type="ARBA" id="ARBA00023136"/>
    </source>
</evidence>
<comment type="similarity">
    <text evidence="3 16">Belongs to the dihydroorotate dehydrogenase family. Type 2 subfamily.</text>
</comment>
<comment type="catalytic activity">
    <reaction evidence="15 16">
        <text>(S)-dihydroorotate + a quinone = orotate + a quinol</text>
        <dbReference type="Rhea" id="RHEA:30187"/>
        <dbReference type="ChEBI" id="CHEBI:24646"/>
        <dbReference type="ChEBI" id="CHEBI:30839"/>
        <dbReference type="ChEBI" id="CHEBI:30864"/>
        <dbReference type="ChEBI" id="CHEBI:132124"/>
        <dbReference type="EC" id="1.3.5.2"/>
    </reaction>
</comment>
<dbReference type="InterPro" id="IPR005719">
    <property type="entry name" value="Dihydroorotate_DH_2"/>
</dbReference>
<reference evidence="19" key="1">
    <citation type="submission" date="2022-11" db="UniProtKB">
        <authorList>
            <consortium name="WormBaseParasite"/>
        </authorList>
    </citation>
    <scope>IDENTIFICATION</scope>
</reference>
<evidence type="ECO:0000256" key="15">
    <source>
        <dbReference type="ARBA" id="ARBA00048639"/>
    </source>
</evidence>
<accession>A0A914QG97</accession>
<keyword evidence="6 16" id="KW-0285">Flavoprotein</keyword>
<dbReference type="InterPro" id="IPR050074">
    <property type="entry name" value="DHO_dehydrogenase"/>
</dbReference>
<evidence type="ECO:0000256" key="10">
    <source>
        <dbReference type="ARBA" id="ARBA00022946"/>
    </source>
</evidence>
<dbReference type="SUPFAM" id="SSF51395">
    <property type="entry name" value="FMN-linked oxidoreductases"/>
    <property type="match status" value="1"/>
</dbReference>
<dbReference type="WBParaSite" id="PDA_v2.g30438.t1">
    <property type="protein sequence ID" value="PDA_v2.g30438.t1"/>
    <property type="gene ID" value="PDA_v2.g30438"/>
</dbReference>
<evidence type="ECO:0000256" key="4">
    <source>
        <dbReference type="ARBA" id="ARBA00012791"/>
    </source>
</evidence>
<dbReference type="GO" id="GO:0005743">
    <property type="term" value="C:mitochondrial inner membrane"/>
    <property type="evidence" value="ECO:0007669"/>
    <property type="project" value="UniProtKB-SubCell"/>
</dbReference>
<sequence length="395" mass="43524">MIYSRLPLLYITKSAIPTLLGGGIVFVGYEIASGSEEFHKKALSVARDYIDGETGHRYAVLMAKYGIMPLWGDNKKEYDTLKTTVFGREFKNPVGLSAGFDKNGEAIPALRKSGFGFIEIGSVTPRPQPGNPKPRVFRLDNDEAVINRYGFNSQGVVPVSFRVKDSFDPLNPVPLGVNLGKNKDTVVAEGDYEIGVHQFGQFCDYLVVNVSSPNTPNLRDLQEKENLEKLLLTTKKTIELEKQLSGKQPLLMLKISPDLYDDSKHDIAQIVTNKKYGVDGLIISNTTVSRPFSTGNRDEVGGLSGRPLKQLSTQVIRDMYDLTKGKIPIIGVGGISSGEDAYEKIRAGASLVQLYTAIVYQGFPVIGRVKRELDVCLRKDGFKNVSEAVGFDHKK</sequence>
<feature type="domain" description="Dihydroorotate dehydrogenase catalytic" evidence="17">
    <location>
        <begin position="81"/>
        <end position="375"/>
    </location>
</feature>
<evidence type="ECO:0000256" key="5">
    <source>
        <dbReference type="ARBA" id="ARBA00017599"/>
    </source>
</evidence>
<keyword evidence="12 16" id="KW-0560">Oxidoreductase</keyword>
<keyword evidence="7 16" id="KW-0288">FMN</keyword>
<dbReference type="PROSITE" id="PS00911">
    <property type="entry name" value="DHODEHASE_1"/>
    <property type="match status" value="1"/>
</dbReference>
<keyword evidence="8" id="KW-0812">Transmembrane</keyword>
<dbReference type="FunFam" id="3.20.20.70:FF:000066">
    <property type="entry name" value="Dihydroorotate dehydrogenase (quinone), mitochondrial"/>
    <property type="match status" value="1"/>
</dbReference>
<evidence type="ECO:0000256" key="1">
    <source>
        <dbReference type="ARBA" id="ARBA00004434"/>
    </source>
</evidence>
<dbReference type="InterPro" id="IPR005720">
    <property type="entry name" value="Dihydroorotate_DH_cat"/>
</dbReference>
<evidence type="ECO:0000256" key="2">
    <source>
        <dbReference type="ARBA" id="ARBA00005161"/>
    </source>
</evidence>
<dbReference type="GO" id="GO:0106430">
    <property type="term" value="F:dihydroorotate dehydrogenase (quinone) activity"/>
    <property type="evidence" value="ECO:0007669"/>
    <property type="project" value="UniProtKB-EC"/>
</dbReference>
<keyword evidence="13 16" id="KW-0496">Mitochondrion</keyword>
<dbReference type="CDD" id="cd04738">
    <property type="entry name" value="DHOD_2_like"/>
    <property type="match status" value="1"/>
</dbReference>
<dbReference type="EC" id="1.3.5.2" evidence="4 16"/>
<dbReference type="PROSITE" id="PS00912">
    <property type="entry name" value="DHODEHASE_2"/>
    <property type="match status" value="1"/>
</dbReference>
<comment type="pathway">
    <text evidence="2 16">Pyrimidine metabolism; UMP biosynthesis via de novo pathway; orotate from (S)-dihydroorotate (quinone route): step 1/1.</text>
</comment>
<dbReference type="InterPro" id="IPR013785">
    <property type="entry name" value="Aldolase_TIM"/>
</dbReference>
<comment type="cofactor">
    <cofactor evidence="16">
        <name>FMN</name>
        <dbReference type="ChEBI" id="CHEBI:58210"/>
    </cofactor>
    <text evidence="16">Binds 1 FMN per subunit.</text>
</comment>
<dbReference type="GO" id="GO:0009220">
    <property type="term" value="P:pyrimidine ribonucleotide biosynthetic process"/>
    <property type="evidence" value="ECO:0007669"/>
    <property type="project" value="TreeGrafter"/>
</dbReference>
<evidence type="ECO:0000256" key="16">
    <source>
        <dbReference type="RuleBase" id="RU361255"/>
    </source>
</evidence>
<dbReference type="PANTHER" id="PTHR48109">
    <property type="entry name" value="DIHYDROOROTATE DEHYDROGENASE (QUINONE), MITOCHONDRIAL-RELATED"/>
    <property type="match status" value="1"/>
</dbReference>
<evidence type="ECO:0000256" key="13">
    <source>
        <dbReference type="ARBA" id="ARBA00023128"/>
    </source>
</evidence>
<evidence type="ECO:0000313" key="19">
    <source>
        <dbReference type="WBParaSite" id="PDA_v2.g30438.t1"/>
    </source>
</evidence>
<evidence type="ECO:0000256" key="12">
    <source>
        <dbReference type="ARBA" id="ARBA00023002"/>
    </source>
</evidence>
<keyword evidence="10" id="KW-0809">Transit peptide</keyword>
<keyword evidence="18" id="KW-1185">Reference proteome</keyword>
<evidence type="ECO:0000256" key="9">
    <source>
        <dbReference type="ARBA" id="ARBA00022792"/>
    </source>
</evidence>
<proteinExistence type="inferred from homology"/>
<evidence type="ECO:0000256" key="6">
    <source>
        <dbReference type="ARBA" id="ARBA00022630"/>
    </source>
</evidence>
<comment type="subcellular location">
    <subcellularLocation>
        <location evidence="1 16">Mitochondrion inner membrane</location>
        <topology evidence="1 16">Single-pass membrane protein</topology>
    </subcellularLocation>
</comment>
<dbReference type="NCBIfam" id="TIGR01036">
    <property type="entry name" value="pyrD_sub2"/>
    <property type="match status" value="1"/>
</dbReference>
<dbReference type="Gene3D" id="3.20.20.70">
    <property type="entry name" value="Aldolase class I"/>
    <property type="match status" value="1"/>
</dbReference>
<dbReference type="Pfam" id="PF01180">
    <property type="entry name" value="DHO_dh"/>
    <property type="match status" value="1"/>
</dbReference>
<keyword evidence="14" id="KW-0472">Membrane</keyword>